<dbReference type="Gene3D" id="3.90.480.20">
    <property type="match status" value="2"/>
</dbReference>
<keyword evidence="2" id="KW-0349">Heme</keyword>
<evidence type="ECO:0000259" key="7">
    <source>
        <dbReference type="Pfam" id="PF01077"/>
    </source>
</evidence>
<keyword evidence="4" id="KW-0560">Oxidoreductase</keyword>
<dbReference type="InterPro" id="IPR005117">
    <property type="entry name" value="NiRdtase/SiRdtase_haem-b_fer"/>
</dbReference>
<keyword evidence="6" id="KW-0411">Iron-sulfur</keyword>
<evidence type="ECO:0000313" key="10">
    <source>
        <dbReference type="Proteomes" id="UP000216913"/>
    </source>
</evidence>
<comment type="caution">
    <text evidence="9">The sequence shown here is derived from an EMBL/GenBank/DDBJ whole genome shotgun (WGS) entry which is preliminary data.</text>
</comment>
<evidence type="ECO:0000256" key="3">
    <source>
        <dbReference type="ARBA" id="ARBA00022723"/>
    </source>
</evidence>
<evidence type="ECO:0000256" key="6">
    <source>
        <dbReference type="ARBA" id="ARBA00023014"/>
    </source>
</evidence>
<accession>A0A261T002</accession>
<dbReference type="OrthoDB" id="3189055at2"/>
<sequence length="580" mass="64686">MYVYDPVDQQLVEERVAQFAGQTRRFLDGQLTEDDFRVLRLQNGLYIQRHAPMLRVAIPYGMLNARQLRKLGHIARTYDRGYGHFSTRQNIQFNWPRLEDVPTILGELAEVQMHAIQTSGNCIRNTTTDHFAGIAPDEFVNPLVWCEIIRQWSTLHPEFAFLPRKFKIAVSGAVQDRAAVGVHDIGLQAVEQDGEIGFRVWIGGGLGRTPIVGHLIKPFVPWQHLLTYLQAALRVYNLHGRRDNKYKARIKILVKDLTPEVYGQQVEEEWQHIKGGPDTITQAQLDTIASRFVWPQYRAEAAQAADPSPALAEADPTYRRWLRTNVHSHKIDGYAAVTLSLKPTGVPPGDITADQMDAVADLAERYGFGELRVSHEQNLILADVERARLPELWAELKALNLATPNVGLLTNIIACPGGDFCALANAVSIPVAESIQQRFDNLDYLFEIGELDLNISGCINACGHHHVGHIGILGVDKAGEEWYQVTIGGRQNGAAKPLPDLESRRGGGAAIGRIIGPSFARGQMPDVVDRLIRTYLELRDSDAERFIDVVDRVGIDPFKRDVYADPVIAKPAADREAAHV</sequence>
<organism evidence="9 10">
    <name type="scientific">Bordetella genomosp. 5</name>
    <dbReference type="NCBI Taxonomy" id="1395608"/>
    <lineage>
        <taxon>Bacteria</taxon>
        <taxon>Pseudomonadati</taxon>
        <taxon>Pseudomonadota</taxon>
        <taxon>Betaproteobacteria</taxon>
        <taxon>Burkholderiales</taxon>
        <taxon>Alcaligenaceae</taxon>
        <taxon>Bordetella</taxon>
    </lineage>
</organism>
<feature type="domain" description="Nitrite/sulphite reductase 4Fe-4S" evidence="7">
    <location>
        <begin position="119"/>
        <end position="273"/>
    </location>
</feature>
<dbReference type="InterPro" id="IPR036136">
    <property type="entry name" value="Nit/Sulf_reduc_fer-like_dom_sf"/>
</dbReference>
<evidence type="ECO:0000256" key="4">
    <source>
        <dbReference type="ARBA" id="ARBA00023002"/>
    </source>
</evidence>
<dbReference type="PANTHER" id="PTHR32439:SF9">
    <property type="entry name" value="BLR3264 PROTEIN"/>
    <property type="match status" value="1"/>
</dbReference>
<dbReference type="GO" id="GO:0016491">
    <property type="term" value="F:oxidoreductase activity"/>
    <property type="evidence" value="ECO:0007669"/>
    <property type="project" value="UniProtKB-KW"/>
</dbReference>
<dbReference type="GO" id="GO:0046872">
    <property type="term" value="F:metal ion binding"/>
    <property type="evidence" value="ECO:0007669"/>
    <property type="project" value="UniProtKB-KW"/>
</dbReference>
<gene>
    <name evidence="9" type="ORF">CAL25_23480</name>
</gene>
<name>A0A261T002_9BORD</name>
<dbReference type="GO" id="GO:0051539">
    <property type="term" value="F:4 iron, 4 sulfur cluster binding"/>
    <property type="evidence" value="ECO:0007669"/>
    <property type="project" value="UniProtKB-KW"/>
</dbReference>
<feature type="domain" description="Nitrite/sulphite reductase 4Fe-4S" evidence="7">
    <location>
        <begin position="410"/>
        <end position="562"/>
    </location>
</feature>
<dbReference type="InterPro" id="IPR045854">
    <property type="entry name" value="NO2/SO3_Rdtase_4Fe4S_sf"/>
</dbReference>
<feature type="domain" description="Nitrite/Sulfite reductase ferredoxin-like" evidence="8">
    <location>
        <begin position="345"/>
        <end position="398"/>
    </location>
</feature>
<dbReference type="AlphaFoldDB" id="A0A261T002"/>
<dbReference type="RefSeq" id="WP_094804464.1">
    <property type="nucleotide sequence ID" value="NZ_NEVP01000017.1"/>
</dbReference>
<dbReference type="EMBL" id="NEVP01000017">
    <property type="protein sequence ID" value="OZI42671.1"/>
    <property type="molecule type" value="Genomic_DNA"/>
</dbReference>
<proteinExistence type="predicted"/>
<evidence type="ECO:0000256" key="2">
    <source>
        <dbReference type="ARBA" id="ARBA00022617"/>
    </source>
</evidence>
<dbReference type="PANTHER" id="PTHR32439">
    <property type="entry name" value="FERREDOXIN--NITRITE REDUCTASE, CHLOROPLASTIC"/>
    <property type="match status" value="1"/>
</dbReference>
<evidence type="ECO:0000256" key="1">
    <source>
        <dbReference type="ARBA" id="ARBA00022485"/>
    </source>
</evidence>
<reference evidence="9 10" key="1">
    <citation type="submission" date="2017-05" db="EMBL/GenBank/DDBJ databases">
        <title>Complete and WGS of Bordetella genogroups.</title>
        <authorList>
            <person name="Spilker T."/>
            <person name="LiPuma J."/>
        </authorList>
    </citation>
    <scope>NUCLEOTIDE SEQUENCE [LARGE SCALE GENOMIC DNA]</scope>
    <source>
        <strain evidence="9 10">AU10456</strain>
    </source>
</reference>
<dbReference type="InterPro" id="IPR051329">
    <property type="entry name" value="NIR_SIR_4Fe-4S"/>
</dbReference>
<evidence type="ECO:0000313" key="9">
    <source>
        <dbReference type="EMBL" id="OZI42671.1"/>
    </source>
</evidence>
<keyword evidence="1" id="KW-0004">4Fe-4S</keyword>
<keyword evidence="10" id="KW-1185">Reference proteome</keyword>
<dbReference type="Pfam" id="PF03460">
    <property type="entry name" value="NIR_SIR_ferr"/>
    <property type="match status" value="2"/>
</dbReference>
<dbReference type="Pfam" id="PF01077">
    <property type="entry name" value="NIR_SIR"/>
    <property type="match status" value="2"/>
</dbReference>
<dbReference type="InterPro" id="IPR006067">
    <property type="entry name" value="NO2/SO3_Rdtase_4Fe4S_dom"/>
</dbReference>
<evidence type="ECO:0000259" key="8">
    <source>
        <dbReference type="Pfam" id="PF03460"/>
    </source>
</evidence>
<dbReference type="Gene3D" id="3.30.413.10">
    <property type="entry name" value="Sulfite Reductase Hemoprotein, domain 1"/>
    <property type="match status" value="2"/>
</dbReference>
<protein>
    <submittedName>
        <fullName evidence="9">Sulfite reductase</fullName>
    </submittedName>
</protein>
<evidence type="ECO:0000256" key="5">
    <source>
        <dbReference type="ARBA" id="ARBA00023004"/>
    </source>
</evidence>
<dbReference type="SUPFAM" id="SSF56014">
    <property type="entry name" value="Nitrite and sulphite reductase 4Fe-4S domain-like"/>
    <property type="match status" value="2"/>
</dbReference>
<feature type="domain" description="Nitrite/Sulfite reductase ferredoxin-like" evidence="8">
    <location>
        <begin position="53"/>
        <end position="111"/>
    </location>
</feature>
<keyword evidence="5" id="KW-0408">Iron</keyword>
<dbReference type="GO" id="GO:0020037">
    <property type="term" value="F:heme binding"/>
    <property type="evidence" value="ECO:0007669"/>
    <property type="project" value="InterPro"/>
</dbReference>
<keyword evidence="3" id="KW-0479">Metal-binding</keyword>
<dbReference type="SUPFAM" id="SSF55124">
    <property type="entry name" value="Nitrite/Sulfite reductase N-terminal domain-like"/>
    <property type="match status" value="2"/>
</dbReference>
<dbReference type="Proteomes" id="UP000216913">
    <property type="component" value="Unassembled WGS sequence"/>
</dbReference>